<feature type="transmembrane region" description="Helical" evidence="1">
    <location>
        <begin position="102"/>
        <end position="119"/>
    </location>
</feature>
<name>A0ABV6F805_9MICC</name>
<gene>
    <name evidence="3" type="ORF">ACFFIO_14125</name>
</gene>
<keyword evidence="1" id="KW-1133">Transmembrane helix</keyword>
<sequence>MTPTDGPADRLGTQDGAVAAVPRRSRRIVGLDAARGLALIGMISIHVLPEITEAGEPTLIWEIGSGISAALFTFLAGVSLALMTGGNKPVTGEALAAKRVGIAIRAVVLIVIGLMLAILDPPAGIILTYYGVMFLMAIPLLGAPAPMIATVAGVFALAGTLFIHLVGNAMPNLDGYDPSLGSLVAQPDGTIAALLVTGTYPVLAWSAFLFAGLAVGRFNLTLRDTHLRLMVVGLTMALATWLVSWLSIEVLGGFDRVLATTPGLTEDELVRSLTWGLEFTTPDINSGWWLLMLSPYSETPVEVLNTLGWALACLGAMLWLGQRIGQWLRPLALVGSMTLTLYVVHLIFLATGLLQETPYISFWLQLSLALLFVVLWRNVTERSQGPLEWMTTTASTAGQRWYRSRKS</sequence>
<feature type="transmembrane region" description="Helical" evidence="1">
    <location>
        <begin position="360"/>
        <end position="379"/>
    </location>
</feature>
<organism evidence="3 4">
    <name type="scientific">Citricoccus parietis</name>
    <dbReference type="NCBI Taxonomy" id="592307"/>
    <lineage>
        <taxon>Bacteria</taxon>
        <taxon>Bacillati</taxon>
        <taxon>Actinomycetota</taxon>
        <taxon>Actinomycetes</taxon>
        <taxon>Micrococcales</taxon>
        <taxon>Micrococcaceae</taxon>
        <taxon>Citricoccus</taxon>
    </lineage>
</organism>
<feature type="transmembrane region" description="Helical" evidence="1">
    <location>
        <begin position="227"/>
        <end position="248"/>
    </location>
</feature>
<feature type="transmembrane region" description="Helical" evidence="1">
    <location>
        <begin position="125"/>
        <end position="143"/>
    </location>
</feature>
<proteinExistence type="predicted"/>
<dbReference type="Pfam" id="PF07786">
    <property type="entry name" value="HGSNAT_cat"/>
    <property type="match status" value="1"/>
</dbReference>
<dbReference type="RefSeq" id="WP_378042760.1">
    <property type="nucleotide sequence ID" value="NZ_JBHLWH010000042.1"/>
</dbReference>
<evidence type="ECO:0000256" key="1">
    <source>
        <dbReference type="SAM" id="Phobius"/>
    </source>
</evidence>
<accession>A0ABV6F805</accession>
<evidence type="ECO:0000259" key="2">
    <source>
        <dbReference type="Pfam" id="PF07786"/>
    </source>
</evidence>
<feature type="transmembrane region" description="Helical" evidence="1">
    <location>
        <begin position="332"/>
        <end position="354"/>
    </location>
</feature>
<evidence type="ECO:0000313" key="4">
    <source>
        <dbReference type="Proteomes" id="UP001589766"/>
    </source>
</evidence>
<feature type="transmembrane region" description="Helical" evidence="1">
    <location>
        <begin position="303"/>
        <end position="320"/>
    </location>
</feature>
<protein>
    <submittedName>
        <fullName evidence="3">Heparan-alpha-glucosaminide N-acetyltransferase domain-containing protein</fullName>
    </submittedName>
</protein>
<feature type="domain" description="Heparan-alpha-glucosaminide N-acetyltransferase catalytic" evidence="2">
    <location>
        <begin position="27"/>
        <end position="222"/>
    </location>
</feature>
<feature type="transmembrane region" description="Helical" evidence="1">
    <location>
        <begin position="59"/>
        <end position="82"/>
    </location>
</feature>
<reference evidence="3 4" key="1">
    <citation type="submission" date="2024-09" db="EMBL/GenBank/DDBJ databases">
        <authorList>
            <person name="Sun Q."/>
            <person name="Mori K."/>
        </authorList>
    </citation>
    <scope>NUCLEOTIDE SEQUENCE [LARGE SCALE GENOMIC DNA]</scope>
    <source>
        <strain evidence="3 4">CCM 7609</strain>
    </source>
</reference>
<keyword evidence="1" id="KW-0472">Membrane</keyword>
<evidence type="ECO:0000313" key="3">
    <source>
        <dbReference type="EMBL" id="MFC0249638.1"/>
    </source>
</evidence>
<keyword evidence="4" id="KW-1185">Reference proteome</keyword>
<feature type="transmembrane region" description="Helical" evidence="1">
    <location>
        <begin position="190"/>
        <end position="215"/>
    </location>
</feature>
<feature type="transmembrane region" description="Helical" evidence="1">
    <location>
        <begin position="150"/>
        <end position="170"/>
    </location>
</feature>
<keyword evidence="1" id="KW-0812">Transmembrane</keyword>
<comment type="caution">
    <text evidence="3">The sequence shown here is derived from an EMBL/GenBank/DDBJ whole genome shotgun (WGS) entry which is preliminary data.</text>
</comment>
<dbReference type="Proteomes" id="UP001589766">
    <property type="component" value="Unassembled WGS sequence"/>
</dbReference>
<dbReference type="InterPro" id="IPR012429">
    <property type="entry name" value="HGSNAT_cat"/>
</dbReference>
<dbReference type="EMBL" id="JBHLWH010000042">
    <property type="protein sequence ID" value="MFC0249638.1"/>
    <property type="molecule type" value="Genomic_DNA"/>
</dbReference>
<feature type="transmembrane region" description="Helical" evidence="1">
    <location>
        <begin position="28"/>
        <end position="47"/>
    </location>
</feature>